<dbReference type="STRING" id="560819.SAMN05428998_12514"/>
<evidence type="ECO:0000256" key="1">
    <source>
        <dbReference type="SAM" id="Phobius"/>
    </source>
</evidence>
<dbReference type="AlphaFoldDB" id="A0A1Y6CPF7"/>
<dbReference type="InterPro" id="IPR057169">
    <property type="entry name" value="DUF7847"/>
</dbReference>
<dbReference type="EMBL" id="FWZX01000025">
    <property type="protein sequence ID" value="SMF63920.1"/>
    <property type="molecule type" value="Genomic_DNA"/>
</dbReference>
<name>A0A1Y6CPF7_9PROT</name>
<sequence>MSEGNAGRSALQILGDGLRLYRRHFRSLVAIMAPPLLLSLVFFLAVPSGPEPDGGEAASLWRSAPLAVLQLLDLFLFLLAPAAVVVAAATAAAGGPPGFRTSYGRAWKAGWKLLGCYLLCWLIVGLGWLFFALPGLVAAVYLAFALPSVAVEGQGPWRALRRSAGLVSGRFWPTAGRLLLYLLLFFVTGLSLNLLLAGVASLLGFPEPLLVMIWRGGDAVATASGFSAQFLQSAAVGNVVNTLVSLLLLPAFLVLLVLLYLDLRIRKEGLDQATLAAELAR</sequence>
<feature type="transmembrane region" description="Helical" evidence="1">
    <location>
        <begin position="66"/>
        <end position="93"/>
    </location>
</feature>
<accession>A0A1Y6CPF7</accession>
<feature type="transmembrane region" description="Helical" evidence="1">
    <location>
        <begin position="239"/>
        <end position="261"/>
    </location>
</feature>
<evidence type="ECO:0000259" key="2">
    <source>
        <dbReference type="Pfam" id="PF25231"/>
    </source>
</evidence>
<feature type="transmembrane region" description="Helical" evidence="1">
    <location>
        <begin position="114"/>
        <end position="133"/>
    </location>
</feature>
<reference evidence="3 4" key="1">
    <citation type="submission" date="2017-04" db="EMBL/GenBank/DDBJ databases">
        <authorList>
            <person name="Afonso C.L."/>
            <person name="Miller P.J."/>
            <person name="Scott M.A."/>
            <person name="Spackman E."/>
            <person name="Goraichik I."/>
            <person name="Dimitrov K.M."/>
            <person name="Suarez D.L."/>
            <person name="Swayne D.E."/>
        </authorList>
    </citation>
    <scope>NUCLEOTIDE SEQUENCE [LARGE SCALE GENOMIC DNA]</scope>
    <source>
        <strain evidence="3 4">USBA 355</strain>
    </source>
</reference>
<organism evidence="3 4">
    <name type="scientific">Tistlia consotensis USBA 355</name>
    <dbReference type="NCBI Taxonomy" id="560819"/>
    <lineage>
        <taxon>Bacteria</taxon>
        <taxon>Pseudomonadati</taxon>
        <taxon>Pseudomonadota</taxon>
        <taxon>Alphaproteobacteria</taxon>
        <taxon>Rhodospirillales</taxon>
        <taxon>Rhodovibrionaceae</taxon>
        <taxon>Tistlia</taxon>
    </lineage>
</organism>
<feature type="domain" description="DUF7847" evidence="2">
    <location>
        <begin position="75"/>
        <end position="249"/>
    </location>
</feature>
<feature type="transmembrane region" description="Helical" evidence="1">
    <location>
        <begin position="28"/>
        <end position="46"/>
    </location>
</feature>
<evidence type="ECO:0000313" key="3">
    <source>
        <dbReference type="EMBL" id="SMF63920.1"/>
    </source>
</evidence>
<dbReference type="Pfam" id="PF25231">
    <property type="entry name" value="DUF7847"/>
    <property type="match status" value="1"/>
</dbReference>
<gene>
    <name evidence="3" type="ORF">SAMN05428998_12514</name>
</gene>
<feature type="transmembrane region" description="Helical" evidence="1">
    <location>
        <begin position="178"/>
        <end position="205"/>
    </location>
</feature>
<feature type="transmembrane region" description="Helical" evidence="1">
    <location>
        <begin position="139"/>
        <end position="157"/>
    </location>
</feature>
<keyword evidence="4" id="KW-1185">Reference proteome</keyword>
<dbReference type="RefSeq" id="WP_085125176.1">
    <property type="nucleotide sequence ID" value="NZ_FWZX01000025.1"/>
</dbReference>
<evidence type="ECO:0000313" key="4">
    <source>
        <dbReference type="Proteomes" id="UP000192917"/>
    </source>
</evidence>
<protein>
    <recommendedName>
        <fullName evidence="2">DUF7847 domain-containing protein</fullName>
    </recommendedName>
</protein>
<keyword evidence="1" id="KW-1133">Transmembrane helix</keyword>
<keyword evidence="1" id="KW-0812">Transmembrane</keyword>
<proteinExistence type="predicted"/>
<keyword evidence="1" id="KW-0472">Membrane</keyword>
<dbReference type="Proteomes" id="UP000192917">
    <property type="component" value="Unassembled WGS sequence"/>
</dbReference>